<evidence type="ECO:0000256" key="1">
    <source>
        <dbReference type="ARBA" id="ARBA00005384"/>
    </source>
</evidence>
<evidence type="ECO:0000313" key="8">
    <source>
        <dbReference type="EMBL" id="SNS72673.1"/>
    </source>
</evidence>
<dbReference type="EMBL" id="FZPH01000001">
    <property type="protein sequence ID" value="SNS72673.1"/>
    <property type="molecule type" value="Genomic_DNA"/>
</dbReference>
<dbReference type="Gene3D" id="3.40.640.10">
    <property type="entry name" value="Type I PLP-dependent aspartate aminotransferase-like (Major domain)"/>
    <property type="match status" value="1"/>
</dbReference>
<gene>
    <name evidence="8" type="ORF">SAMN05421812_101564</name>
</gene>
<dbReference type="GO" id="GO:0003677">
    <property type="term" value="F:DNA binding"/>
    <property type="evidence" value="ECO:0007669"/>
    <property type="project" value="UniProtKB-KW"/>
</dbReference>
<dbReference type="RefSeq" id="WP_089244273.1">
    <property type="nucleotide sequence ID" value="NZ_FZPH01000001.1"/>
</dbReference>
<evidence type="ECO:0000256" key="6">
    <source>
        <dbReference type="SAM" id="MobiDB-lite"/>
    </source>
</evidence>
<dbReference type="SUPFAM" id="SSF46785">
    <property type="entry name" value="Winged helix' DNA-binding domain"/>
    <property type="match status" value="1"/>
</dbReference>
<dbReference type="CDD" id="cd00609">
    <property type="entry name" value="AAT_like"/>
    <property type="match status" value="1"/>
</dbReference>
<dbReference type="PANTHER" id="PTHR46577">
    <property type="entry name" value="HTH-TYPE TRANSCRIPTIONAL REGULATORY PROTEIN GABR"/>
    <property type="match status" value="1"/>
</dbReference>
<sequence>MRETGAISAGADLFLELKGHRLRAGFVKALRDAVRSGRLAPGTRLPSSRSLAADLGIARNTVADSYAELVAEGWLTARQGSGTRVAVRAEPRARPAAPRTRPTASGPTYNLLLGSPNLAEFPRELWLAAARRALTAAPNEAFALGDALGRVELRTALAGYLARARGVDVEPGRVIICSGFHHGLQLVATALLARGVGTLAVEAYGLDIYRDLLADLGLRLLSLAVDERGARTDDLPPRGGVGAVLLTPAHQFPTGVALHPERRAAAIDWARSTGGLILEDDYDGEFRYDREPVGALQGLDPERVVYFGTVSKSLAPGLRLAWMVVPADLVPDIVAAKGHSDWVSSALDQLTLAEFIASSAYDRHVRTTRLHYRRRRDQLVAALAQRAPGVHVSGLAAGLQVVVELPPGTERAVVDAAAREELAVSGMAEFRYEAADPRDALVVNYAAPSGTAWTGALDTLCWVLATVTRR</sequence>
<dbReference type="InterPro" id="IPR000524">
    <property type="entry name" value="Tscrpt_reg_HTH_GntR"/>
</dbReference>
<dbReference type="PROSITE" id="PS50949">
    <property type="entry name" value="HTH_GNTR"/>
    <property type="match status" value="1"/>
</dbReference>
<keyword evidence="8" id="KW-0808">Transferase</keyword>
<feature type="domain" description="HTH gntR-type" evidence="7">
    <location>
        <begin position="20"/>
        <end position="88"/>
    </location>
</feature>
<keyword evidence="5" id="KW-0804">Transcription</keyword>
<evidence type="ECO:0000256" key="2">
    <source>
        <dbReference type="ARBA" id="ARBA00022898"/>
    </source>
</evidence>
<evidence type="ECO:0000259" key="7">
    <source>
        <dbReference type="PROSITE" id="PS50949"/>
    </source>
</evidence>
<keyword evidence="2" id="KW-0663">Pyridoxal phosphate</keyword>
<accession>A0A239GVX1</accession>
<dbReference type="PRINTS" id="PR00035">
    <property type="entry name" value="HTHGNTR"/>
</dbReference>
<dbReference type="InterPro" id="IPR036388">
    <property type="entry name" value="WH-like_DNA-bd_sf"/>
</dbReference>
<dbReference type="GO" id="GO:0008483">
    <property type="term" value="F:transaminase activity"/>
    <property type="evidence" value="ECO:0007669"/>
    <property type="project" value="UniProtKB-KW"/>
</dbReference>
<dbReference type="Pfam" id="PF00155">
    <property type="entry name" value="Aminotran_1_2"/>
    <property type="match status" value="1"/>
</dbReference>
<dbReference type="InterPro" id="IPR015424">
    <property type="entry name" value="PyrdxlP-dep_Trfase"/>
</dbReference>
<dbReference type="PANTHER" id="PTHR46577:SF1">
    <property type="entry name" value="HTH-TYPE TRANSCRIPTIONAL REGULATORY PROTEIN GABR"/>
    <property type="match status" value="1"/>
</dbReference>
<dbReference type="Proteomes" id="UP000198362">
    <property type="component" value="Unassembled WGS sequence"/>
</dbReference>
<keyword evidence="4" id="KW-0238">DNA-binding</keyword>
<keyword evidence="8" id="KW-0032">Aminotransferase</keyword>
<dbReference type="GO" id="GO:0003700">
    <property type="term" value="F:DNA-binding transcription factor activity"/>
    <property type="evidence" value="ECO:0007669"/>
    <property type="project" value="InterPro"/>
</dbReference>
<reference evidence="8 9" key="1">
    <citation type="submission" date="2017-06" db="EMBL/GenBank/DDBJ databases">
        <authorList>
            <person name="Kim H.J."/>
            <person name="Triplett B.A."/>
        </authorList>
    </citation>
    <scope>NUCLEOTIDE SEQUENCE [LARGE SCALE GENOMIC DNA]</scope>
    <source>
        <strain evidence="8 9">CGMCC 4.5593</strain>
    </source>
</reference>
<dbReference type="AlphaFoldDB" id="A0A239GVX1"/>
<dbReference type="SMART" id="SM00345">
    <property type="entry name" value="HTH_GNTR"/>
    <property type="match status" value="1"/>
</dbReference>
<protein>
    <submittedName>
        <fullName evidence="8">GntR family transcriptional regulator / MocR family aminotransferase</fullName>
    </submittedName>
</protein>
<evidence type="ECO:0000256" key="3">
    <source>
        <dbReference type="ARBA" id="ARBA00023015"/>
    </source>
</evidence>
<keyword evidence="9" id="KW-1185">Reference proteome</keyword>
<evidence type="ECO:0000256" key="5">
    <source>
        <dbReference type="ARBA" id="ARBA00023163"/>
    </source>
</evidence>
<organism evidence="8 9">
    <name type="scientific">Asanoa hainanensis</name>
    <dbReference type="NCBI Taxonomy" id="560556"/>
    <lineage>
        <taxon>Bacteria</taxon>
        <taxon>Bacillati</taxon>
        <taxon>Actinomycetota</taxon>
        <taxon>Actinomycetes</taxon>
        <taxon>Micromonosporales</taxon>
        <taxon>Micromonosporaceae</taxon>
        <taxon>Asanoa</taxon>
    </lineage>
</organism>
<dbReference type="Gene3D" id="1.10.10.10">
    <property type="entry name" value="Winged helix-like DNA-binding domain superfamily/Winged helix DNA-binding domain"/>
    <property type="match status" value="1"/>
</dbReference>
<dbReference type="SUPFAM" id="SSF53383">
    <property type="entry name" value="PLP-dependent transferases"/>
    <property type="match status" value="1"/>
</dbReference>
<proteinExistence type="inferred from homology"/>
<dbReference type="InterPro" id="IPR036390">
    <property type="entry name" value="WH_DNA-bd_sf"/>
</dbReference>
<dbReference type="GO" id="GO:0030170">
    <property type="term" value="F:pyridoxal phosphate binding"/>
    <property type="evidence" value="ECO:0007669"/>
    <property type="project" value="InterPro"/>
</dbReference>
<dbReference type="Pfam" id="PF00392">
    <property type="entry name" value="GntR"/>
    <property type="match status" value="1"/>
</dbReference>
<dbReference type="InterPro" id="IPR004839">
    <property type="entry name" value="Aminotransferase_I/II_large"/>
</dbReference>
<name>A0A239GVX1_9ACTN</name>
<evidence type="ECO:0000313" key="9">
    <source>
        <dbReference type="Proteomes" id="UP000198362"/>
    </source>
</evidence>
<dbReference type="OrthoDB" id="594134at2"/>
<keyword evidence="3" id="KW-0805">Transcription regulation</keyword>
<feature type="region of interest" description="Disordered" evidence="6">
    <location>
        <begin position="85"/>
        <end position="107"/>
    </location>
</feature>
<dbReference type="CDD" id="cd07377">
    <property type="entry name" value="WHTH_GntR"/>
    <property type="match status" value="1"/>
</dbReference>
<evidence type="ECO:0000256" key="4">
    <source>
        <dbReference type="ARBA" id="ARBA00023125"/>
    </source>
</evidence>
<dbReference type="InterPro" id="IPR051446">
    <property type="entry name" value="HTH_trans_reg/aminotransferase"/>
</dbReference>
<dbReference type="InterPro" id="IPR015421">
    <property type="entry name" value="PyrdxlP-dep_Trfase_major"/>
</dbReference>
<feature type="compositionally biased region" description="Low complexity" evidence="6">
    <location>
        <begin position="94"/>
        <end position="104"/>
    </location>
</feature>
<comment type="similarity">
    <text evidence="1">In the C-terminal section; belongs to the class-I pyridoxal-phosphate-dependent aminotransferase family.</text>
</comment>